<dbReference type="NCBIfam" id="TIGR00756">
    <property type="entry name" value="PPR"/>
    <property type="match status" value="5"/>
</dbReference>
<feature type="repeat" description="PPR" evidence="2">
    <location>
        <begin position="342"/>
        <end position="376"/>
    </location>
</feature>
<evidence type="ECO:0000256" key="2">
    <source>
        <dbReference type="PROSITE-ProRule" id="PRU00708"/>
    </source>
</evidence>
<feature type="repeat" description="PPR" evidence="2">
    <location>
        <begin position="447"/>
        <end position="481"/>
    </location>
</feature>
<evidence type="ECO:0000313" key="6">
    <source>
        <dbReference type="Proteomes" id="UP001140949"/>
    </source>
</evidence>
<evidence type="ECO:0000256" key="1">
    <source>
        <dbReference type="ARBA" id="ARBA00022737"/>
    </source>
</evidence>
<keyword evidence="1" id="KW-0677">Repeat</keyword>
<evidence type="ECO:0000259" key="4">
    <source>
        <dbReference type="Pfam" id="PF17177"/>
    </source>
</evidence>
<dbReference type="PANTHER" id="PTHR46862:SF2">
    <property type="entry name" value="OS02G0611400 PROTEIN"/>
    <property type="match status" value="1"/>
</dbReference>
<evidence type="ECO:0000313" key="5">
    <source>
        <dbReference type="EMBL" id="KAJ6810194.1"/>
    </source>
</evidence>
<dbReference type="Pfam" id="PF01535">
    <property type="entry name" value="PPR"/>
    <property type="match status" value="2"/>
</dbReference>
<dbReference type="PROSITE" id="PS51375">
    <property type="entry name" value="PPR"/>
    <property type="match status" value="6"/>
</dbReference>
<organism evidence="5 6">
    <name type="scientific">Iris pallida</name>
    <name type="common">Sweet iris</name>
    <dbReference type="NCBI Taxonomy" id="29817"/>
    <lineage>
        <taxon>Eukaryota</taxon>
        <taxon>Viridiplantae</taxon>
        <taxon>Streptophyta</taxon>
        <taxon>Embryophyta</taxon>
        <taxon>Tracheophyta</taxon>
        <taxon>Spermatophyta</taxon>
        <taxon>Magnoliopsida</taxon>
        <taxon>Liliopsida</taxon>
        <taxon>Asparagales</taxon>
        <taxon>Iridaceae</taxon>
        <taxon>Iridoideae</taxon>
        <taxon>Irideae</taxon>
        <taxon>Iris</taxon>
    </lineage>
</organism>
<keyword evidence="6" id="KW-1185">Reference proteome</keyword>
<dbReference type="InterPro" id="IPR011990">
    <property type="entry name" value="TPR-like_helical_dom_sf"/>
</dbReference>
<dbReference type="InterPro" id="IPR002885">
    <property type="entry name" value="PPR_rpt"/>
</dbReference>
<feature type="repeat" description="PPR" evidence="2">
    <location>
        <begin position="377"/>
        <end position="411"/>
    </location>
</feature>
<feature type="repeat" description="PPR" evidence="2">
    <location>
        <begin position="482"/>
        <end position="516"/>
    </location>
</feature>
<feature type="repeat" description="PPR" evidence="2">
    <location>
        <begin position="517"/>
        <end position="551"/>
    </location>
</feature>
<dbReference type="Pfam" id="PF13041">
    <property type="entry name" value="PPR_2"/>
    <property type="match status" value="1"/>
</dbReference>
<dbReference type="Pfam" id="PF17177">
    <property type="entry name" value="PPR_long"/>
    <property type="match status" value="1"/>
</dbReference>
<feature type="repeat" description="PPR" evidence="2">
    <location>
        <begin position="412"/>
        <end position="446"/>
    </location>
</feature>
<dbReference type="Proteomes" id="UP001140949">
    <property type="component" value="Unassembled WGS sequence"/>
</dbReference>
<comment type="caution">
    <text evidence="5">The sequence shown here is derived from an EMBL/GenBank/DDBJ whole genome shotgun (WGS) entry which is preliminary data.</text>
</comment>
<gene>
    <name evidence="5" type="ORF">M6B38_158240</name>
</gene>
<feature type="domain" description="PROP1-like PPR" evidence="4">
    <location>
        <begin position="394"/>
        <end position="501"/>
    </location>
</feature>
<protein>
    <submittedName>
        <fullName evidence="5">Pentatricopeptide repeat-containing protein-like</fullName>
    </submittedName>
</protein>
<sequence>MRTLSFLLLRRTTSLLSIIRRPLLLPLHRSLHVDAPSNPTSQILIHPNPNPNSLASSSNHEREGGGEEEEGEEDAFMTEFLSRFVHSIRPVLADAYPSLPRQTLDSMLLLICRRVVSEVDPSADPSESVELSEDLWKAVHEASRSVHEAMRRDRVRNELKKYLHSDDVKEMCRFAGDVGVRGDMMRELRFKWAREKMEEVEFYRELEKIRESESKEEEAAPAKVAVEVLPERKGKIKYKIYGLDLSDKKWREVAERAEEAEGKILQEEAKPVVGRSKRAEEKVYGLNWKTDDIMPVLKEWAEALGARRVDWLALLERIKEKNVQLYLKVAELLLTEESFEPNIRDFSKLIDAYSKADKIQDAERILNKMTENGIEPDILTYIILLHMYSKVGDLDRAKDAFESLKTQGFQPDLKAYTSMITAYVKAGHPKQGENLTREMEARDIRPTKEIYMELLRSFAEQGQVDGAQRIMNTMQFSGIQPTLESSTLLVEAYGQSGDPDQARGQFDQMRKAGHKPDDQCTASMVAAYAKKNLLDKALDLLLTLEQDGFKPGIATKSVLVDWLGRLQLVEEAERVLEEIAVMGEAPFQIHVSLCDMYSRAGNEEKAKKSLKVLEGKKRLLRADQFERIVSGLLAGGMVEDAKRMYQSMQGLGHTPSEPLKVTLMAAQSIPRQKPGTRRW</sequence>
<name>A0AAX6F1L9_IRIPA</name>
<reference evidence="5" key="2">
    <citation type="submission" date="2023-04" db="EMBL/GenBank/DDBJ databases">
        <authorList>
            <person name="Bruccoleri R.E."/>
            <person name="Oakeley E.J."/>
            <person name="Faust A.-M."/>
            <person name="Dessus-Babus S."/>
            <person name="Altorfer M."/>
            <person name="Burckhardt D."/>
            <person name="Oertli M."/>
            <person name="Naumann U."/>
            <person name="Petersen F."/>
            <person name="Wong J."/>
        </authorList>
    </citation>
    <scope>NUCLEOTIDE SEQUENCE</scope>
    <source>
        <strain evidence="5">GSM-AAB239-AS_SAM_17_03QT</strain>
        <tissue evidence="5">Leaf</tissue>
    </source>
</reference>
<dbReference type="AlphaFoldDB" id="A0AAX6F1L9"/>
<dbReference type="Gene3D" id="1.25.40.10">
    <property type="entry name" value="Tetratricopeptide repeat domain"/>
    <property type="match status" value="3"/>
</dbReference>
<feature type="region of interest" description="Disordered" evidence="3">
    <location>
        <begin position="38"/>
        <end position="73"/>
    </location>
</feature>
<dbReference type="EMBL" id="JANAVB010032616">
    <property type="protein sequence ID" value="KAJ6810194.1"/>
    <property type="molecule type" value="Genomic_DNA"/>
</dbReference>
<dbReference type="PANTHER" id="PTHR46862">
    <property type="entry name" value="OS07G0661900 PROTEIN"/>
    <property type="match status" value="1"/>
</dbReference>
<accession>A0AAX6F1L9</accession>
<dbReference type="InterPro" id="IPR033443">
    <property type="entry name" value="PROP1-like_PPR_dom"/>
</dbReference>
<reference evidence="5" key="1">
    <citation type="journal article" date="2023" name="GigaByte">
        <title>Genome assembly of the bearded iris, Iris pallida Lam.</title>
        <authorList>
            <person name="Bruccoleri R.E."/>
            <person name="Oakeley E.J."/>
            <person name="Faust A.M.E."/>
            <person name="Altorfer M."/>
            <person name="Dessus-Babus S."/>
            <person name="Burckhardt D."/>
            <person name="Oertli M."/>
            <person name="Naumann U."/>
            <person name="Petersen F."/>
            <person name="Wong J."/>
        </authorList>
    </citation>
    <scope>NUCLEOTIDE SEQUENCE</scope>
    <source>
        <strain evidence="5">GSM-AAB239-AS_SAM_17_03QT</strain>
    </source>
</reference>
<proteinExistence type="predicted"/>
<evidence type="ECO:0000256" key="3">
    <source>
        <dbReference type="SAM" id="MobiDB-lite"/>
    </source>
</evidence>